<feature type="compositionally biased region" description="Basic and acidic residues" evidence="1">
    <location>
        <begin position="2813"/>
        <end position="2837"/>
    </location>
</feature>
<dbReference type="EMBL" id="FUEG01000002">
    <property type="protein sequence ID" value="SJL00094.1"/>
    <property type="molecule type" value="Genomic_DNA"/>
</dbReference>
<feature type="compositionally biased region" description="Polar residues" evidence="1">
    <location>
        <begin position="1393"/>
        <end position="1409"/>
    </location>
</feature>
<feature type="compositionally biased region" description="Acidic residues" evidence="1">
    <location>
        <begin position="3073"/>
        <end position="3083"/>
    </location>
</feature>
<dbReference type="Proteomes" id="UP000219338">
    <property type="component" value="Unassembled WGS sequence"/>
</dbReference>
<feature type="region of interest" description="Disordered" evidence="1">
    <location>
        <begin position="1373"/>
        <end position="1409"/>
    </location>
</feature>
<feature type="compositionally biased region" description="Basic and acidic residues" evidence="1">
    <location>
        <begin position="2894"/>
        <end position="2917"/>
    </location>
</feature>
<feature type="region of interest" description="Disordered" evidence="1">
    <location>
        <begin position="2624"/>
        <end position="2672"/>
    </location>
</feature>
<feature type="compositionally biased region" description="Polar residues" evidence="1">
    <location>
        <begin position="1100"/>
        <end position="1109"/>
    </location>
</feature>
<feature type="region of interest" description="Disordered" evidence="1">
    <location>
        <begin position="3057"/>
        <end position="3095"/>
    </location>
</feature>
<feature type="compositionally biased region" description="Polar residues" evidence="1">
    <location>
        <begin position="1072"/>
        <end position="1083"/>
    </location>
</feature>
<evidence type="ECO:0000313" key="2">
    <source>
        <dbReference type="EMBL" id="SJL00094.1"/>
    </source>
</evidence>
<feature type="compositionally biased region" description="Basic and acidic residues" evidence="1">
    <location>
        <begin position="1373"/>
        <end position="1382"/>
    </location>
</feature>
<gene>
    <name evidence="2" type="ORF">ARMOST_03406</name>
</gene>
<feature type="compositionally biased region" description="Low complexity" evidence="1">
    <location>
        <begin position="2881"/>
        <end position="2893"/>
    </location>
</feature>
<feature type="region of interest" description="Disordered" evidence="1">
    <location>
        <begin position="22"/>
        <end position="82"/>
    </location>
</feature>
<feature type="region of interest" description="Disordered" evidence="1">
    <location>
        <begin position="2383"/>
        <end position="2602"/>
    </location>
</feature>
<feature type="region of interest" description="Disordered" evidence="1">
    <location>
        <begin position="2250"/>
        <end position="2273"/>
    </location>
</feature>
<dbReference type="OMA" id="DHNLSIY"/>
<feature type="compositionally biased region" description="Basic and acidic residues" evidence="1">
    <location>
        <begin position="38"/>
        <end position="48"/>
    </location>
</feature>
<feature type="region of interest" description="Disordered" evidence="1">
    <location>
        <begin position="2811"/>
        <end position="2859"/>
    </location>
</feature>
<feature type="region of interest" description="Disordered" evidence="1">
    <location>
        <begin position="494"/>
        <end position="534"/>
    </location>
</feature>
<dbReference type="OrthoDB" id="2804751at2759"/>
<reference evidence="3" key="1">
    <citation type="journal article" date="2017" name="Nat. Ecol. Evol.">
        <title>Genome expansion and lineage-specific genetic innovations in the forest pathogenic fungi Armillaria.</title>
        <authorList>
            <person name="Sipos G."/>
            <person name="Prasanna A.N."/>
            <person name="Walter M.C."/>
            <person name="O'Connor E."/>
            <person name="Balint B."/>
            <person name="Krizsan K."/>
            <person name="Kiss B."/>
            <person name="Hess J."/>
            <person name="Varga T."/>
            <person name="Slot J."/>
            <person name="Riley R."/>
            <person name="Boka B."/>
            <person name="Rigling D."/>
            <person name="Barry K."/>
            <person name="Lee J."/>
            <person name="Mihaltcheva S."/>
            <person name="LaButti K."/>
            <person name="Lipzen A."/>
            <person name="Waldron R."/>
            <person name="Moloney N.M."/>
            <person name="Sperisen C."/>
            <person name="Kredics L."/>
            <person name="Vagvoelgyi C."/>
            <person name="Patrignani A."/>
            <person name="Fitzpatrick D."/>
            <person name="Nagy I."/>
            <person name="Doyle S."/>
            <person name="Anderson J.B."/>
            <person name="Grigoriev I.V."/>
            <person name="Gueldener U."/>
            <person name="Muensterkoetter M."/>
            <person name="Nagy L.G."/>
        </authorList>
    </citation>
    <scope>NUCLEOTIDE SEQUENCE [LARGE SCALE GENOMIC DNA]</scope>
    <source>
        <strain evidence="3">C18/9</strain>
    </source>
</reference>
<feature type="compositionally biased region" description="Acidic residues" evidence="1">
    <location>
        <begin position="2055"/>
        <end position="2064"/>
    </location>
</feature>
<feature type="compositionally biased region" description="Basic and acidic residues" evidence="1">
    <location>
        <begin position="2155"/>
        <end position="2169"/>
    </location>
</feature>
<dbReference type="STRING" id="47428.A0A284QUC7"/>
<feature type="region of interest" description="Disordered" evidence="1">
    <location>
        <begin position="1035"/>
        <end position="1109"/>
    </location>
</feature>
<feature type="compositionally biased region" description="Basic and acidic residues" evidence="1">
    <location>
        <begin position="2023"/>
        <end position="2032"/>
    </location>
</feature>
<feature type="compositionally biased region" description="Basic and acidic residues" evidence="1">
    <location>
        <begin position="2045"/>
        <end position="2054"/>
    </location>
</feature>
<feature type="region of interest" description="Disordered" evidence="1">
    <location>
        <begin position="1960"/>
        <end position="2185"/>
    </location>
</feature>
<feature type="region of interest" description="Disordered" evidence="1">
    <location>
        <begin position="261"/>
        <end position="280"/>
    </location>
</feature>
<feature type="region of interest" description="Disordered" evidence="1">
    <location>
        <begin position="1242"/>
        <end position="1272"/>
    </location>
</feature>
<feature type="compositionally biased region" description="Basic and acidic residues" evidence="1">
    <location>
        <begin position="2846"/>
        <end position="2859"/>
    </location>
</feature>
<sequence>MTTAVVDPVLQPITLANAPVREKAEDFGGAAPRDTEDDFKVAADKPKDASTTPIVKPEDKENAGTQEEQTSLSVSDDSTVPKVTPAIDDRVLAIEIPTELGMDKKASSIPVTVALTSDMVSSSVLAVEHSEDTQVKNDNELASVIDSPNEEISSLPASVTPQLTKVDGIPAPVLNPTFENQVKFVAPEQLDLSSRPSDVKTDVVAIDDVVPDVLEGISSADKATIPDNAPVAAGGVPLVEDAIAIERLQAAKDEAILGEESLGKEEHPEVTAPMAQKEPGPKDIPVLDSAQSPQEPPTVVTTYIVEKDAVIEDDIVIEKAPLIEEEKRVAAAEGTVAVEATPATITSENFEAPSASFLEAPIPEGTTVEQPVSADVARTMAESVKTGEEVGGREDLQLATTIATKTTPLEDETPTVSVIEAAPVEEGEAATFEAKEDDLEKTLAVEADSIVEVKELDKGGALPSVERHELPSPLAEEALIVEVATSKEAGPAEAVIEGSSTSAVTVPPVEEPTSAEDVSVESARTSEQATVEQPSTTTVLTASVVSKEILLGESVTSVESPAVEEKVIISSTPKVRDAPIIAERLDPVALTSVIEDPLVVPIVDNVSVAKVSTGEEENDSSTPVAELTTAAKVDLTFATDEPAEIVEPSEEVPAAHAPFVRQPSAVEVPVGDKSMVAEETSASEVASIPAGDTLAIEEATGEPTGIPETEIAVETTSLVVDETPAYHAPVAISVPTKELEAAETEVPVEKELPVDDSLIVEETTATEELSVVKQGVQVFNISENPPAIEEVLEEASVIRPSPTAEDVTVGDKTSSVEVGGVSVADVSLNENVIVKPGERVIEPHTSASPDPVVEEVVTLVAEPAGVAEKVVAVVTSPVEYVSLDDDAVPLVDKARASPTAADDLPAEKKGEKAPAIGKLSVTKTPLTEDIVGKLGGDPVAVEPVVFEKVGIIDKETVLKVDQSSVEVPFGADIEKAHTKDAPIEGTAEMTTEANPVVVEVAVEPQGAESIDVVSHEERIGADEPSIVVEKVKEDGVHAAPSSGTGTTVDEAPGIERKGAEEEANTRLDNCAPSGQETSSTESIVASLVEEKPEEGETPAQVDQSVIEDNNITDESQVVDSIEVNDSTHVAVIEAPVVIDEVDLHETELTLTSTASLDEVAVNPVPNLPLTEREPDIDAGSHSATLLTPAGPEIEHPKSPWTPSYSVTTQGPGIPAEEDIPAIEDLPLSLSQVPVVALTPVDSSAPLDETQSSSDVLEDRPKSPWTPSYSVSVQGSPLHGTVALDEIERVDGTIVTDIPVADEPASSQTNILDEVEAATELVEDESQEEESIVQPQSTLITEEQPEATGEVISAPVPESVIEKTIDDVKLPTEVEHTSSKELTTDTGIERPASPQATSYSTTEGIGSTPSEVESTFATSLVPENVVYEKSSQVSKHEVADRPEVTIISQPVVIAEDAATSEPTPTGAVGVELRDLHAVERPVELVASPSIELQSKRTDGIASTPELDDNLEKPADVKVDVESHAEETVISSEESQLPAVQEPVLSSTPLVHEDAVVDQTPEVEEPSVPSTTIPEVQSMKIDVGEVVVPQTYIAAEAKIATETLPTVDESPKDSFVKTVSAQLESDSVIQEVISTPEPLSEAEVKLRVQVSSSEELLAPAAEIERPASPWTPSYSVTQQGHVTPTSEVETILPTFGAAIDAPAPTEHIVQAEPTPEDLFTNVEPSIELPQVLAVVPDVSGGRETAKEDPEDAHPSTAVDVEILHESDTTLLSANTEIDRPSSPWTPSYSVTQQGRASPVPESDLDVESAENEVPAKDGLDEDIASLVPEPQRQVESAEPVIVAHTPVPVTEDEQINDEPKLPVEGEIASSVLEHEHEVDATQEEPLGQADASLTIPAVEEVPVVAAVPLAGPELHAVIASTPEPEVEPVVKEEPAESVLDVRTVPTVPEPGNDLEPAVKDDTVSVGKHQEVTLSSSEPARDMGPAVNSKQAEEGHKEEVVLAAPELEFDAESSVKDETVVSEPLTRAEEKESKGGEAVVSHAQVLVDEIKSIVKDEPGEDEDDEEATSPILASIEKEKQAETGHIPSPEVESVVNDELVREEEVTLPSPESEHDSKPALKDVPVEDKTELHVEKVASPVPEPELQNVAPEAEQDTESAVKEETFGDERDNHIVSPAPVSVAKEEYDEQVVPLAEESSAKGETAGDEHQQAAIVHESEQHIETVVEDKQVQDGPVVQDELIKEGQDNEIILASSEPAVEDKQSEEQIAAPSPELEREIESAVVDEPVADDHVEPVAAPEPEPHVEPVVEAKVEHVAAPAPDLHHEIKAVEKEVEEPAAIVLDEQAALPVPEPESAVVKDEPVASPAPVEIKSESAIVDDSALLQGSDIESKANDEQIEVSVTKEVPGPQEDATLPAPKAEPGSVAKAEEGQIEVAQEIESAAEEVEIGHEVVEEHDEQEASAVQQPPAEDEPTHAEQVAVPVLEAELRTEVVTDAKEVEDEPVSPKPVAEDESDKDGHDDKAVPQDELPSGRDEEIAPPAPELDSPGKEELLEDEQATSLAALPAPVLKEESADAEPVPEKEVKESVPEPAAVKDEVVIPPAPEPATEIKSLEEVALAAPELDSAVKEKSFEDEQAISPAVQPAPVLKEQVDVEPVPELQQETKTVEKEVDEPAGDVQAQLAVPEPAVVEEPVIPPAPEPATEVKSLVVEVEPVVEPKAEEGIESAVKDEDQPAIPPVAEIKNEPVISSTPELVTEAKSLEPTVEPDVEEQTVVPVSVILPPPELVTEVESVVADEPSVELYVEPKAEDVQVEIKSAVKEDQVEDKPEVPIAPEREHVRSEQAASPEPATKDEPEPQQEQVEKIKVELAKEEALVPVVKEEQVEAAASEEQSSLEQVHVEPAEEASDDKQEAEPATKDEDAVAADSVEENTIDSRELSVDTSSFTDSTKSPWTPSHSMTTQDVGSPDVEMKKDLPGQAFPVTEEDRKSVGSLDTVNESADVVPETLEVPFTRKRLESSASARLLRGALHKVPEGRASLDMAQGEFTKLPSPVVDTSAVGIVETLTTEQESGSASSDESDGSSDDSSEAEHKGRWCVVM</sequence>
<name>A0A284QUC7_ARMOS</name>
<feature type="region of interest" description="Disordered" evidence="1">
    <location>
        <begin position="2878"/>
        <end position="2993"/>
    </location>
</feature>
<feature type="compositionally biased region" description="Basic and acidic residues" evidence="1">
    <location>
        <begin position="2108"/>
        <end position="2132"/>
    </location>
</feature>
<evidence type="ECO:0000313" key="3">
    <source>
        <dbReference type="Proteomes" id="UP000219338"/>
    </source>
</evidence>
<evidence type="ECO:0000256" key="1">
    <source>
        <dbReference type="SAM" id="MobiDB-lite"/>
    </source>
</evidence>
<keyword evidence="3" id="KW-1185">Reference proteome</keyword>
<accession>A0A284QUC7</accession>
<feature type="compositionally biased region" description="Basic and acidic residues" evidence="1">
    <location>
        <begin position="1053"/>
        <end position="1065"/>
    </location>
</feature>
<feature type="compositionally biased region" description="Basic and acidic residues" evidence="1">
    <location>
        <begin position="1988"/>
        <end position="1997"/>
    </location>
</feature>
<feature type="compositionally biased region" description="Polar residues" evidence="1">
    <location>
        <begin position="63"/>
        <end position="78"/>
    </location>
</feature>
<feature type="compositionally biased region" description="Polar residues" evidence="1">
    <location>
        <begin position="2936"/>
        <end position="2960"/>
    </location>
</feature>
<feature type="region of interest" description="Disordered" evidence="1">
    <location>
        <begin position="2347"/>
        <end position="2368"/>
    </location>
</feature>
<feature type="compositionally biased region" description="Basic and acidic residues" evidence="1">
    <location>
        <begin position="2482"/>
        <end position="2493"/>
    </location>
</feature>
<feature type="compositionally biased region" description="Basic and acidic residues" evidence="1">
    <location>
        <begin position="2512"/>
        <end position="2532"/>
    </location>
</feature>
<protein>
    <submittedName>
        <fullName evidence="2">Uncharacterized protein</fullName>
    </submittedName>
</protein>
<feature type="region of interest" description="Disordered" evidence="1">
    <location>
        <begin position="1771"/>
        <end position="1810"/>
    </location>
</feature>
<feature type="compositionally biased region" description="Polar residues" evidence="1">
    <location>
        <begin position="522"/>
        <end position="534"/>
    </location>
</feature>
<organism evidence="2 3">
    <name type="scientific">Armillaria ostoyae</name>
    <name type="common">Armillaria root rot fungus</name>
    <dbReference type="NCBI Taxonomy" id="47428"/>
    <lineage>
        <taxon>Eukaryota</taxon>
        <taxon>Fungi</taxon>
        <taxon>Dikarya</taxon>
        <taxon>Basidiomycota</taxon>
        <taxon>Agaricomycotina</taxon>
        <taxon>Agaricomycetes</taxon>
        <taxon>Agaricomycetidae</taxon>
        <taxon>Agaricales</taxon>
        <taxon>Marasmiineae</taxon>
        <taxon>Physalacriaceae</taxon>
        <taxon>Armillaria</taxon>
    </lineage>
</organism>
<feature type="compositionally biased region" description="Polar residues" evidence="1">
    <location>
        <begin position="1780"/>
        <end position="1793"/>
    </location>
</feature>
<feature type="compositionally biased region" description="Basic and acidic residues" evidence="1">
    <location>
        <begin position="2565"/>
        <end position="2594"/>
    </location>
</feature>
<proteinExistence type="predicted"/>